<evidence type="ECO:0000256" key="1">
    <source>
        <dbReference type="ARBA" id="ARBA00004571"/>
    </source>
</evidence>
<keyword evidence="10 12" id="KW-0472">Membrane</keyword>
<keyword evidence="4" id="KW-0410">Iron transport</keyword>
<dbReference type="Gene3D" id="2.40.170.20">
    <property type="entry name" value="TonB-dependent receptor, beta-barrel domain"/>
    <property type="match status" value="1"/>
</dbReference>
<keyword evidence="8" id="KW-0406">Ion transport</keyword>
<evidence type="ECO:0000256" key="13">
    <source>
        <dbReference type="RuleBase" id="RU003357"/>
    </source>
</evidence>
<name>A0A8H9M267_9ALTE</name>
<dbReference type="InterPro" id="IPR000531">
    <property type="entry name" value="Beta-barrel_TonB"/>
</dbReference>
<dbReference type="InterPro" id="IPR012910">
    <property type="entry name" value="Plug_dom"/>
</dbReference>
<evidence type="ECO:0000256" key="3">
    <source>
        <dbReference type="ARBA" id="ARBA00022452"/>
    </source>
</evidence>
<keyword evidence="2 12" id="KW-0813">Transport</keyword>
<evidence type="ECO:0000256" key="12">
    <source>
        <dbReference type="PROSITE-ProRule" id="PRU01360"/>
    </source>
</evidence>
<dbReference type="GO" id="GO:0015344">
    <property type="term" value="F:siderophore uptake transmembrane transporter activity"/>
    <property type="evidence" value="ECO:0007669"/>
    <property type="project" value="TreeGrafter"/>
</dbReference>
<evidence type="ECO:0000256" key="8">
    <source>
        <dbReference type="ARBA" id="ARBA00023065"/>
    </source>
</evidence>
<evidence type="ECO:0000259" key="15">
    <source>
        <dbReference type="Pfam" id="PF07715"/>
    </source>
</evidence>
<keyword evidence="3 12" id="KW-1134">Transmembrane beta strand</keyword>
<dbReference type="PROSITE" id="PS52016">
    <property type="entry name" value="TONB_DEPENDENT_REC_3"/>
    <property type="match status" value="1"/>
</dbReference>
<reference evidence="16" key="1">
    <citation type="journal article" date="2014" name="Int. J. Syst. Evol. Microbiol.">
        <title>Complete genome sequence of Corynebacterium casei LMG S-19264T (=DSM 44701T), isolated from a smear-ripened cheese.</title>
        <authorList>
            <consortium name="US DOE Joint Genome Institute (JGI-PGF)"/>
            <person name="Walter F."/>
            <person name="Albersmeier A."/>
            <person name="Kalinowski J."/>
            <person name="Ruckert C."/>
        </authorList>
    </citation>
    <scope>NUCLEOTIDE SEQUENCE</scope>
    <source>
        <strain evidence="16">KCTC 32337</strain>
    </source>
</reference>
<dbReference type="GO" id="GO:0009279">
    <property type="term" value="C:cell outer membrane"/>
    <property type="evidence" value="ECO:0007669"/>
    <property type="project" value="UniProtKB-SubCell"/>
</dbReference>
<dbReference type="AlphaFoldDB" id="A0A8H9M267"/>
<evidence type="ECO:0000313" key="16">
    <source>
        <dbReference type="EMBL" id="GGZ50098.1"/>
    </source>
</evidence>
<evidence type="ECO:0000256" key="10">
    <source>
        <dbReference type="ARBA" id="ARBA00023136"/>
    </source>
</evidence>
<dbReference type="Pfam" id="PF00593">
    <property type="entry name" value="TonB_dep_Rec_b-barrel"/>
    <property type="match status" value="1"/>
</dbReference>
<dbReference type="InterPro" id="IPR039426">
    <property type="entry name" value="TonB-dep_rcpt-like"/>
</dbReference>
<dbReference type="PANTHER" id="PTHR32552">
    <property type="entry name" value="FERRICHROME IRON RECEPTOR-RELATED"/>
    <property type="match status" value="1"/>
</dbReference>
<dbReference type="InterPro" id="IPR037066">
    <property type="entry name" value="Plug_dom_sf"/>
</dbReference>
<evidence type="ECO:0000256" key="5">
    <source>
        <dbReference type="ARBA" id="ARBA00022692"/>
    </source>
</evidence>
<feature type="domain" description="TonB-dependent receptor-like beta-barrel" evidence="14">
    <location>
        <begin position="316"/>
        <end position="823"/>
    </location>
</feature>
<dbReference type="EMBL" id="BMZC01000001">
    <property type="protein sequence ID" value="GGZ50098.1"/>
    <property type="molecule type" value="Genomic_DNA"/>
</dbReference>
<feature type="domain" description="TonB-dependent receptor plug" evidence="15">
    <location>
        <begin position="53"/>
        <end position="164"/>
    </location>
</feature>
<keyword evidence="11 12" id="KW-0998">Cell outer membrane</keyword>
<gene>
    <name evidence="16" type="ORF">GCM10011274_05250</name>
</gene>
<reference evidence="16" key="2">
    <citation type="submission" date="2020-09" db="EMBL/GenBank/DDBJ databases">
        <authorList>
            <person name="Sun Q."/>
            <person name="Kim S."/>
        </authorList>
    </citation>
    <scope>NUCLEOTIDE SEQUENCE</scope>
    <source>
        <strain evidence="16">KCTC 32337</strain>
    </source>
</reference>
<evidence type="ECO:0000313" key="17">
    <source>
        <dbReference type="Proteomes" id="UP000622604"/>
    </source>
</evidence>
<keyword evidence="16" id="KW-0675">Receptor</keyword>
<comment type="similarity">
    <text evidence="12 13">Belongs to the TonB-dependent receptor family.</text>
</comment>
<keyword evidence="9 13" id="KW-0798">TonB box</keyword>
<dbReference type="RefSeq" id="WP_007985457.1">
    <property type="nucleotide sequence ID" value="NZ_BMZC01000001.1"/>
</dbReference>
<comment type="subcellular location">
    <subcellularLocation>
        <location evidence="1 12">Cell outer membrane</location>
        <topology evidence="1 12">Multi-pass membrane protein</topology>
    </subcellularLocation>
</comment>
<proteinExistence type="inferred from homology"/>
<evidence type="ECO:0000256" key="7">
    <source>
        <dbReference type="ARBA" id="ARBA00023004"/>
    </source>
</evidence>
<dbReference type="Gene3D" id="2.170.130.10">
    <property type="entry name" value="TonB-dependent receptor, plug domain"/>
    <property type="match status" value="1"/>
</dbReference>
<keyword evidence="6" id="KW-0732">Signal</keyword>
<keyword evidence="7" id="KW-0408">Iron</keyword>
<dbReference type="Pfam" id="PF07715">
    <property type="entry name" value="Plug"/>
    <property type="match status" value="1"/>
</dbReference>
<evidence type="ECO:0000256" key="2">
    <source>
        <dbReference type="ARBA" id="ARBA00022448"/>
    </source>
</evidence>
<evidence type="ECO:0000256" key="4">
    <source>
        <dbReference type="ARBA" id="ARBA00022496"/>
    </source>
</evidence>
<sequence>MKLLTKYTAIAAAVTATVSHYGWAQEQVEQNGPSKNLDFEQIIVTGTSRPKEKIESTNAMTTFGEQKLERLAPHSVGELVRSIPGFHAEDTGGETGNNVAPRGFPLSTQTEFTALLRDGMTVFYNQDILFTQNDRFTRLSNFVSNVEAIRGGASSIFVGSAPAGFINFLSREGEEDTKGDVFFETNSNNRLGAQAWVSGSIDEQTVYALGGWYREGDSARDPGYTANQGGEINANIKHFFKAGDGFTRFEFNKQDDKSFFFIPQPLTGTTTNAQTIPGGMDIRDGTTGNSAGARLLSLSNTPSGDINLDVADGNYADVTYIGNTTELELNDNWLFRNQIRYTDMLTTFTGIINVGNAESLADKARAIYDANSTALEGAMVDGNLKYQIRDAGTNFELANSENVGSFNTNGYGINAGFWHRRFEGDNIQNESKLTYTLEEVGEGSLYSTFGLFVSNINGQVTDYRINTLQSVEPLPQRLDIAFLDQDGNDIASGTYKGIQAGSHGFANIVYNEKTFAPYADFEYEINDLTLNVGARYETLKANGEAENGAAYQISSFSSDTDAVNGNIILPFGSGTYRNFDIEYNELAWTVAANYIVNKDFAVFTRYADGFRMPDVDKYMAITNLTTQEEIDQFNRSERRETKPASTVMAEVGFKYNSGDVAAFVTGYFAAADDLFFNVPTVENGQVVQRQAFRNTETLGLEAEFNLQLTEGWRAGLSATYQSPEFVNTPAAEFINTSGVVDSVEINGNMPVRVPKHFGQLTTSYDFEDFSWGMASVHASYSWSGKRYADDANTAELPMYGMLNVGLSLENEDGYYLRADVKNLNNSEGLSEGDPRAGETVAGQSNTFNARVVLPRTFTLTVGKRF</sequence>
<dbReference type="PANTHER" id="PTHR32552:SF89">
    <property type="entry name" value="CATECHOLATE SIDEROPHORE RECEPTOR FIU"/>
    <property type="match status" value="1"/>
</dbReference>
<evidence type="ECO:0000256" key="6">
    <source>
        <dbReference type="ARBA" id="ARBA00022729"/>
    </source>
</evidence>
<accession>A0A8H9M267</accession>
<dbReference type="InterPro" id="IPR036942">
    <property type="entry name" value="Beta-barrel_TonB_sf"/>
</dbReference>
<comment type="caution">
    <text evidence="16">The sequence shown here is derived from an EMBL/GenBank/DDBJ whole genome shotgun (WGS) entry which is preliminary data.</text>
</comment>
<evidence type="ECO:0000256" key="9">
    <source>
        <dbReference type="ARBA" id="ARBA00023077"/>
    </source>
</evidence>
<evidence type="ECO:0000259" key="14">
    <source>
        <dbReference type="Pfam" id="PF00593"/>
    </source>
</evidence>
<organism evidence="16 17">
    <name type="scientific">Paraglaciecola chathamensis</name>
    <dbReference type="NCBI Taxonomy" id="368405"/>
    <lineage>
        <taxon>Bacteria</taxon>
        <taxon>Pseudomonadati</taxon>
        <taxon>Pseudomonadota</taxon>
        <taxon>Gammaproteobacteria</taxon>
        <taxon>Alteromonadales</taxon>
        <taxon>Alteromonadaceae</taxon>
        <taxon>Paraglaciecola</taxon>
    </lineage>
</organism>
<evidence type="ECO:0000256" key="11">
    <source>
        <dbReference type="ARBA" id="ARBA00023237"/>
    </source>
</evidence>
<protein>
    <submittedName>
        <fullName evidence="16">TonB-dependent receptor</fullName>
    </submittedName>
</protein>
<keyword evidence="5 12" id="KW-0812">Transmembrane</keyword>
<dbReference type="SUPFAM" id="SSF56935">
    <property type="entry name" value="Porins"/>
    <property type="match status" value="1"/>
</dbReference>
<dbReference type="Proteomes" id="UP000622604">
    <property type="component" value="Unassembled WGS sequence"/>
</dbReference>